<organism evidence="2 3">
    <name type="scientific">Salinisphaera aquimarina</name>
    <dbReference type="NCBI Taxonomy" id="2094031"/>
    <lineage>
        <taxon>Bacteria</taxon>
        <taxon>Pseudomonadati</taxon>
        <taxon>Pseudomonadota</taxon>
        <taxon>Gammaproteobacteria</taxon>
        <taxon>Salinisphaerales</taxon>
        <taxon>Salinisphaeraceae</taxon>
        <taxon>Salinisphaera</taxon>
    </lineage>
</organism>
<reference evidence="3" key="1">
    <citation type="journal article" date="2019" name="Int. J. Syst. Evol. Microbiol.">
        <title>The Global Catalogue of Microorganisms (GCM) 10K type strain sequencing project: providing services to taxonomists for standard genome sequencing and annotation.</title>
        <authorList>
            <consortium name="The Broad Institute Genomics Platform"/>
            <consortium name="The Broad Institute Genome Sequencing Center for Infectious Disease"/>
            <person name="Wu L."/>
            <person name="Ma J."/>
        </authorList>
    </citation>
    <scope>NUCLEOTIDE SEQUENCE [LARGE SCALE GENOMIC DNA]</scope>
    <source>
        <strain evidence="3">KCTC 52640</strain>
    </source>
</reference>
<dbReference type="SUPFAM" id="SSF141318">
    <property type="entry name" value="TM0957-like"/>
    <property type="match status" value="1"/>
</dbReference>
<gene>
    <name evidence="2" type="ORF">ACFOSU_10630</name>
</gene>
<evidence type="ECO:0000313" key="3">
    <source>
        <dbReference type="Proteomes" id="UP001595462"/>
    </source>
</evidence>
<evidence type="ECO:0000256" key="1">
    <source>
        <dbReference type="SAM" id="Phobius"/>
    </source>
</evidence>
<accession>A0ABV7ERU2</accession>
<keyword evidence="1" id="KW-0812">Transmembrane</keyword>
<dbReference type="Pfam" id="PF10054">
    <property type="entry name" value="DUF2291"/>
    <property type="match status" value="1"/>
</dbReference>
<proteinExistence type="predicted"/>
<keyword evidence="1" id="KW-1133">Transmembrane helix</keyword>
<dbReference type="EMBL" id="JBHRSS010000004">
    <property type="protein sequence ID" value="MFC3104342.1"/>
    <property type="molecule type" value="Genomic_DNA"/>
</dbReference>
<dbReference type="InterPro" id="IPR014582">
    <property type="entry name" value="UCP033535_lipo"/>
</dbReference>
<protein>
    <submittedName>
        <fullName evidence="2">DUF2291 family protein</fullName>
    </submittedName>
</protein>
<feature type="transmembrane region" description="Helical" evidence="1">
    <location>
        <begin position="17"/>
        <end position="36"/>
    </location>
</feature>
<dbReference type="RefSeq" id="WP_380689361.1">
    <property type="nucleotide sequence ID" value="NZ_JBHRSS010000004.1"/>
</dbReference>
<keyword evidence="1" id="KW-0472">Membrane</keyword>
<dbReference type="PIRSF" id="PIRSF033535">
    <property type="entry name" value="UCP033535_plp"/>
    <property type="match status" value="1"/>
</dbReference>
<comment type="caution">
    <text evidence="2">The sequence shown here is derived from an EMBL/GenBank/DDBJ whole genome shotgun (WGS) entry which is preliminary data.</text>
</comment>
<dbReference type="InterPro" id="IPR036215">
    <property type="entry name" value="TM0957-like_sf"/>
</dbReference>
<keyword evidence="3" id="KW-1185">Reference proteome</keyword>
<sequence>MSATTGLNRPGQRMSPALKRGIGAAAVIILLIAMGLDTRVVPIGSSVGASPDAFSPEQYGKTEFPKARKIIEQRAAPAQQLAEAIANDKAAAVEKYGVPTDIAPIMSVKFTGTVGEGTSGIYNVKVEGVPEDVTLRVQTGPAIMGTTLRDGVGNIEFGDFTNQIEYQNAAAAINNAMKKEVFAGLDRDQLTGKTVTGVGAFQLINPNNWLITPVRFSVQQ</sequence>
<evidence type="ECO:0000313" key="2">
    <source>
        <dbReference type="EMBL" id="MFC3104342.1"/>
    </source>
</evidence>
<name>A0ABV7ERU2_9GAMM</name>
<dbReference type="Proteomes" id="UP001595462">
    <property type="component" value="Unassembled WGS sequence"/>
</dbReference>